<protein>
    <submittedName>
        <fullName evidence="1">Uncharacterized protein</fullName>
    </submittedName>
</protein>
<dbReference type="Proteomes" id="UP000019277">
    <property type="component" value="Unassembled WGS sequence"/>
</dbReference>
<comment type="caution">
    <text evidence="1">The sequence shown here is derived from an EMBL/GenBank/DDBJ whole genome shotgun (WGS) entry which is preliminary data.</text>
</comment>
<dbReference type="EMBL" id="AYXG01000081">
    <property type="protein sequence ID" value="EWC62374.1"/>
    <property type="molecule type" value="Genomic_DNA"/>
</dbReference>
<dbReference type="RefSeq" id="WP_035281576.1">
    <property type="nucleotide sequence ID" value="NZ_AYXG01000081.1"/>
</dbReference>
<dbReference type="AlphaFoldDB" id="W7J8M3"/>
<proteinExistence type="predicted"/>
<keyword evidence="2" id="KW-1185">Reference proteome</keyword>
<sequence>MPVVLLSRHIEADPHGVVLLLRAHRIVEFWPDISRLAVVGEVHHLTAELPGIGSRRLEVRFTSAVRGAGSFLVAFVVSGDLAPVAGALRVSPAVVGERGGTVLSLSLDHEHANPAVDALAERFLSAVQGSAELRAHDA</sequence>
<gene>
    <name evidence="1" type="ORF">UO65_2361</name>
</gene>
<accession>W7J8M3</accession>
<evidence type="ECO:0000313" key="1">
    <source>
        <dbReference type="EMBL" id="EWC62374.1"/>
    </source>
</evidence>
<reference evidence="1 2" key="1">
    <citation type="journal article" date="2014" name="Genome Announc.">
        <title>Draft Genome Sequence of the Antitrypanosomally Active Sponge-Associated Bacterium Actinokineospora sp. Strain EG49.</title>
        <authorList>
            <person name="Harjes J."/>
            <person name="Ryu T."/>
            <person name="Abdelmohsen U.R."/>
            <person name="Moitinho-Silva L."/>
            <person name="Horn H."/>
            <person name="Ravasi T."/>
            <person name="Hentschel U."/>
        </authorList>
    </citation>
    <scope>NUCLEOTIDE SEQUENCE [LARGE SCALE GENOMIC DNA]</scope>
    <source>
        <strain evidence="1 2">EG49</strain>
    </source>
</reference>
<organism evidence="1 2">
    <name type="scientific">Actinokineospora spheciospongiae</name>
    <dbReference type="NCBI Taxonomy" id="909613"/>
    <lineage>
        <taxon>Bacteria</taxon>
        <taxon>Bacillati</taxon>
        <taxon>Actinomycetota</taxon>
        <taxon>Actinomycetes</taxon>
        <taxon>Pseudonocardiales</taxon>
        <taxon>Pseudonocardiaceae</taxon>
        <taxon>Actinokineospora</taxon>
    </lineage>
</organism>
<name>W7J8M3_9PSEU</name>
<evidence type="ECO:0000313" key="2">
    <source>
        <dbReference type="Proteomes" id="UP000019277"/>
    </source>
</evidence>